<dbReference type="EMBL" id="JBHTAJ010000011">
    <property type="protein sequence ID" value="MFC7179434.1"/>
    <property type="molecule type" value="Genomic_DNA"/>
</dbReference>
<dbReference type="Proteomes" id="UP001596435">
    <property type="component" value="Unassembled WGS sequence"/>
</dbReference>
<evidence type="ECO:0000313" key="5">
    <source>
        <dbReference type="Proteomes" id="UP001596435"/>
    </source>
</evidence>
<dbReference type="EC" id="3.1.3.-" evidence="4"/>
<reference evidence="5" key="1">
    <citation type="journal article" date="2019" name="Int. J. Syst. Evol. Microbiol.">
        <title>The Global Catalogue of Microorganisms (GCM) 10K type strain sequencing project: providing services to taxonomists for standard genome sequencing and annotation.</title>
        <authorList>
            <consortium name="The Broad Institute Genomics Platform"/>
            <consortium name="The Broad Institute Genome Sequencing Center for Infectious Disease"/>
            <person name="Wu L."/>
            <person name="Ma J."/>
        </authorList>
    </citation>
    <scope>NUCLEOTIDE SEQUENCE [LARGE SCALE GENOMIC DNA]</scope>
    <source>
        <strain evidence="5">CGMCC 1.12859</strain>
    </source>
</reference>
<dbReference type="Pfam" id="PF00702">
    <property type="entry name" value="Hydrolase"/>
    <property type="match status" value="1"/>
</dbReference>
<keyword evidence="2 4" id="KW-0378">Hydrolase</keyword>
<dbReference type="NCBIfam" id="TIGR01549">
    <property type="entry name" value="HAD-SF-IA-v1"/>
    <property type="match status" value="1"/>
</dbReference>
<dbReference type="InterPro" id="IPR036412">
    <property type="entry name" value="HAD-like_sf"/>
</dbReference>
<organism evidence="4 5">
    <name type="scientific">Kitasatospora paranensis</name>
    <dbReference type="NCBI Taxonomy" id="258053"/>
    <lineage>
        <taxon>Bacteria</taxon>
        <taxon>Bacillati</taxon>
        <taxon>Actinomycetota</taxon>
        <taxon>Actinomycetes</taxon>
        <taxon>Kitasatosporales</taxon>
        <taxon>Streptomycetaceae</taxon>
        <taxon>Kitasatospora</taxon>
    </lineage>
</organism>
<dbReference type="PANTHER" id="PTHR46470">
    <property type="entry name" value="N-ACYLNEURAMINATE-9-PHOSPHATASE"/>
    <property type="match status" value="1"/>
</dbReference>
<dbReference type="InterPro" id="IPR051400">
    <property type="entry name" value="HAD-like_hydrolase"/>
</dbReference>
<proteinExistence type="predicted"/>
<name>A0ABW2FQC6_9ACTN</name>
<dbReference type="InterPro" id="IPR023214">
    <property type="entry name" value="HAD_sf"/>
</dbReference>
<dbReference type="InterPro" id="IPR006439">
    <property type="entry name" value="HAD-SF_hydro_IA"/>
</dbReference>
<dbReference type="NCBIfam" id="TIGR01509">
    <property type="entry name" value="HAD-SF-IA-v3"/>
    <property type="match status" value="1"/>
</dbReference>
<keyword evidence="5" id="KW-1185">Reference proteome</keyword>
<dbReference type="SUPFAM" id="SSF56784">
    <property type="entry name" value="HAD-like"/>
    <property type="match status" value="1"/>
</dbReference>
<dbReference type="Gene3D" id="1.20.120.1600">
    <property type="match status" value="1"/>
</dbReference>
<evidence type="ECO:0000313" key="4">
    <source>
        <dbReference type="EMBL" id="MFC7179434.1"/>
    </source>
</evidence>
<evidence type="ECO:0000256" key="3">
    <source>
        <dbReference type="ARBA" id="ARBA00022842"/>
    </source>
</evidence>
<sequence>MTPPIAALSFDGDDTLWDFSASFEVAIAHAAEVLGRALDGPPVGTDWLQRIRREVAAGLPGATLAELRRAGFAEAVRRRAPDRPELADTLYTEFTAARARATRLFPEVREVLTVLAAELPLALTTNGNAELAWVGLEPLFHTVVRPAECGVQKPDPAIYRITAQRLGVEPARVLHVGDHPVEDVAAARAAGLQARLLDRSGATPGALTSLAGLLVRT</sequence>
<protein>
    <submittedName>
        <fullName evidence="4">HAD family hydrolase</fullName>
        <ecNumber evidence="4">3.1.3.-</ecNumber>
    </submittedName>
</protein>
<dbReference type="PRINTS" id="PR00413">
    <property type="entry name" value="HADHALOGNASE"/>
</dbReference>
<dbReference type="GO" id="GO:0016787">
    <property type="term" value="F:hydrolase activity"/>
    <property type="evidence" value="ECO:0007669"/>
    <property type="project" value="UniProtKB-KW"/>
</dbReference>
<evidence type="ECO:0000256" key="1">
    <source>
        <dbReference type="ARBA" id="ARBA00001946"/>
    </source>
</evidence>
<dbReference type="PANTHER" id="PTHR46470:SF4">
    <property type="entry name" value="5-AMINO-6-(5-PHOSPHO-D-RIBITYLAMINO)URACIL PHOSPHATASE YIGB"/>
    <property type="match status" value="1"/>
</dbReference>
<dbReference type="SFLD" id="SFLDG01129">
    <property type="entry name" value="C1.5:_HAD__Beta-PGM__Phosphata"/>
    <property type="match status" value="1"/>
</dbReference>
<accession>A0ABW2FQC6</accession>
<dbReference type="Gene3D" id="3.40.50.1000">
    <property type="entry name" value="HAD superfamily/HAD-like"/>
    <property type="match status" value="1"/>
</dbReference>
<comment type="caution">
    <text evidence="4">The sequence shown here is derived from an EMBL/GenBank/DDBJ whole genome shotgun (WGS) entry which is preliminary data.</text>
</comment>
<dbReference type="RefSeq" id="WP_345707659.1">
    <property type="nucleotide sequence ID" value="NZ_BAABKV010000001.1"/>
</dbReference>
<dbReference type="SFLD" id="SFLDS00003">
    <property type="entry name" value="Haloacid_Dehalogenase"/>
    <property type="match status" value="1"/>
</dbReference>
<comment type="cofactor">
    <cofactor evidence="1">
        <name>Mg(2+)</name>
        <dbReference type="ChEBI" id="CHEBI:18420"/>
    </cofactor>
</comment>
<keyword evidence="3" id="KW-0460">Magnesium</keyword>
<evidence type="ECO:0000256" key="2">
    <source>
        <dbReference type="ARBA" id="ARBA00022801"/>
    </source>
</evidence>
<gene>
    <name evidence="4" type="ORF">ACFQMG_07640</name>
</gene>